<dbReference type="RefSeq" id="XP_040937837.1">
    <property type="nucleotide sequence ID" value="XM_041081903.1"/>
</dbReference>
<dbReference type="GeneID" id="121209924"/>
<feature type="transmembrane region" description="Helical" evidence="2">
    <location>
        <begin position="192"/>
        <end position="213"/>
    </location>
</feature>
<organism evidence="3 4">
    <name type="scientific">Gossypium hirsutum</name>
    <name type="common">Upland cotton</name>
    <name type="synonym">Gossypium mexicanum</name>
    <dbReference type="NCBI Taxonomy" id="3635"/>
    <lineage>
        <taxon>Eukaryota</taxon>
        <taxon>Viridiplantae</taxon>
        <taxon>Streptophyta</taxon>
        <taxon>Embryophyta</taxon>
        <taxon>Tracheophyta</taxon>
        <taxon>Spermatophyta</taxon>
        <taxon>Magnoliopsida</taxon>
        <taxon>eudicotyledons</taxon>
        <taxon>Gunneridae</taxon>
        <taxon>Pentapetalae</taxon>
        <taxon>rosids</taxon>
        <taxon>malvids</taxon>
        <taxon>Malvales</taxon>
        <taxon>Malvaceae</taxon>
        <taxon>Malvoideae</taxon>
        <taxon>Gossypium</taxon>
    </lineage>
</organism>
<gene>
    <name evidence="4" type="primary">LOC121209924</name>
</gene>
<dbReference type="Proteomes" id="UP000818029">
    <property type="component" value="Chromosome A11"/>
</dbReference>
<keyword evidence="3" id="KW-1185">Reference proteome</keyword>
<evidence type="ECO:0000256" key="2">
    <source>
        <dbReference type="SAM" id="Phobius"/>
    </source>
</evidence>
<dbReference type="SUPFAM" id="SSF57756">
    <property type="entry name" value="Retrovirus zinc finger-like domains"/>
    <property type="match status" value="1"/>
</dbReference>
<protein>
    <submittedName>
        <fullName evidence="4">Uncharacterized protein</fullName>
    </submittedName>
</protein>
<reference evidence="3" key="1">
    <citation type="journal article" date="2020" name="Nat. Genet.">
        <title>Genomic diversifications of five Gossypium allopolyploid species and their impact on cotton improvement.</title>
        <authorList>
            <person name="Chen Z.J."/>
            <person name="Sreedasyam A."/>
            <person name="Ando A."/>
            <person name="Song Q."/>
            <person name="De Santiago L.M."/>
            <person name="Hulse-Kemp A.M."/>
            <person name="Ding M."/>
            <person name="Ye W."/>
            <person name="Kirkbride R.C."/>
            <person name="Jenkins J."/>
            <person name="Plott C."/>
            <person name="Lovell J."/>
            <person name="Lin Y.M."/>
            <person name="Vaughn R."/>
            <person name="Liu B."/>
            <person name="Simpson S."/>
            <person name="Scheffler B.E."/>
            <person name="Wen L."/>
            <person name="Saski C.A."/>
            <person name="Grover C.E."/>
            <person name="Hu G."/>
            <person name="Conover J.L."/>
            <person name="Carlson J.W."/>
            <person name="Shu S."/>
            <person name="Boston L.B."/>
            <person name="Williams M."/>
            <person name="Peterson D.G."/>
            <person name="McGee K."/>
            <person name="Jones D.C."/>
            <person name="Wendel J.F."/>
            <person name="Stelly D.M."/>
            <person name="Grimwood J."/>
            <person name="Schmutz J."/>
        </authorList>
    </citation>
    <scope>NUCLEOTIDE SEQUENCE [LARGE SCALE GENOMIC DNA]</scope>
    <source>
        <strain evidence="3">cv. TM-1</strain>
    </source>
</reference>
<sequence>MTMLIDAEARHQAVVLESPSLANMVSHQAPISATSSNSSLTYRPASASRGRGRGRSSGSRIQCQLCGKMGHLVDRCYHRFDLSYKSIGYRPPLSQANVCMFGQGAPISPWMASPLNTFPSVAPYLQPGWFIPPTSALTWSSNSSPSGSTSTSSNTQRTISAIQLLLLVRVLLIMVQVKFILVMALLSLYTLLASLLCSLEHVLCICILCCMFLV</sequence>
<dbReference type="InterPro" id="IPR036875">
    <property type="entry name" value="Znf_CCHC_sf"/>
</dbReference>
<name>A0ABM2Z548_GOSHI</name>
<keyword evidence="2" id="KW-0472">Membrane</keyword>
<evidence type="ECO:0000313" key="4">
    <source>
        <dbReference type="RefSeq" id="XP_040937837.1"/>
    </source>
</evidence>
<keyword evidence="2" id="KW-1133">Transmembrane helix</keyword>
<keyword evidence="2" id="KW-0812">Transmembrane</keyword>
<accession>A0ABM2Z548</accession>
<proteinExistence type="predicted"/>
<feature type="region of interest" description="Disordered" evidence="1">
    <location>
        <begin position="34"/>
        <end position="59"/>
    </location>
</feature>
<feature type="transmembrane region" description="Helical" evidence="2">
    <location>
        <begin position="164"/>
        <end position="186"/>
    </location>
</feature>
<evidence type="ECO:0000256" key="1">
    <source>
        <dbReference type="SAM" id="MobiDB-lite"/>
    </source>
</evidence>
<evidence type="ECO:0000313" key="3">
    <source>
        <dbReference type="Proteomes" id="UP000818029"/>
    </source>
</evidence>
<reference evidence="4" key="2">
    <citation type="submission" date="2025-08" db="UniProtKB">
        <authorList>
            <consortium name="RefSeq"/>
        </authorList>
    </citation>
    <scope>IDENTIFICATION</scope>
</reference>